<dbReference type="InterPro" id="IPR003593">
    <property type="entry name" value="AAA+_ATPase"/>
</dbReference>
<dbReference type="InterPro" id="IPR032705">
    <property type="entry name" value="ORC4_C"/>
</dbReference>
<dbReference type="SUPFAM" id="SSF52540">
    <property type="entry name" value="P-loop containing nucleoside triphosphate hydrolases"/>
    <property type="match status" value="1"/>
</dbReference>
<dbReference type="InterPro" id="IPR016527">
    <property type="entry name" value="ORC4"/>
</dbReference>
<evidence type="ECO:0000259" key="9">
    <source>
        <dbReference type="SMART" id="SM00382"/>
    </source>
</evidence>
<accession>A0A9J6C5V8</accession>
<comment type="similarity">
    <text evidence="2 8">Belongs to the ORC4 family.</text>
</comment>
<dbReference type="SMART" id="SM00382">
    <property type="entry name" value="AAA"/>
    <property type="match status" value="1"/>
</dbReference>
<evidence type="ECO:0000256" key="2">
    <source>
        <dbReference type="ARBA" id="ARBA00005334"/>
    </source>
</evidence>
<dbReference type="Pfam" id="PF14629">
    <property type="entry name" value="ORC4_C"/>
    <property type="match status" value="1"/>
</dbReference>
<evidence type="ECO:0000256" key="1">
    <source>
        <dbReference type="ARBA" id="ARBA00004123"/>
    </source>
</evidence>
<evidence type="ECO:0000256" key="7">
    <source>
        <dbReference type="ARBA" id="ARBA00046777"/>
    </source>
</evidence>
<dbReference type="GO" id="GO:0005664">
    <property type="term" value="C:nuclear origin of replication recognition complex"/>
    <property type="evidence" value="ECO:0007669"/>
    <property type="project" value="TreeGrafter"/>
</dbReference>
<dbReference type="OrthoDB" id="343623at2759"/>
<dbReference type="PANTHER" id="PTHR12087">
    <property type="entry name" value="ORIGIN RECOGNITION COMPLEX SUBUNIT 4"/>
    <property type="match status" value="1"/>
</dbReference>
<dbReference type="GO" id="GO:0003688">
    <property type="term" value="F:DNA replication origin binding"/>
    <property type="evidence" value="ECO:0007669"/>
    <property type="project" value="TreeGrafter"/>
</dbReference>
<dbReference type="Proteomes" id="UP001107558">
    <property type="component" value="Chromosome 2"/>
</dbReference>
<evidence type="ECO:0000256" key="8">
    <source>
        <dbReference type="PIRNR" id="PIRNR007858"/>
    </source>
</evidence>
<keyword evidence="5 8" id="KW-0238">DNA-binding</keyword>
<name>A0A9J6C5V8_POLVA</name>
<proteinExistence type="inferred from homology"/>
<dbReference type="InterPro" id="IPR003959">
    <property type="entry name" value="ATPase_AAA_core"/>
</dbReference>
<dbReference type="GO" id="GO:0016887">
    <property type="term" value="F:ATP hydrolysis activity"/>
    <property type="evidence" value="ECO:0007669"/>
    <property type="project" value="InterPro"/>
</dbReference>
<evidence type="ECO:0000313" key="10">
    <source>
        <dbReference type="EMBL" id="KAG5677293.1"/>
    </source>
</evidence>
<comment type="function">
    <text evidence="8">Component of the origin recognition complex (ORC) that binds origins of replication.</text>
</comment>
<evidence type="ECO:0000256" key="4">
    <source>
        <dbReference type="ARBA" id="ARBA00022705"/>
    </source>
</evidence>
<gene>
    <name evidence="10" type="ORF">PVAND_007062</name>
</gene>
<reference evidence="10" key="1">
    <citation type="submission" date="2021-03" db="EMBL/GenBank/DDBJ databases">
        <title>Chromosome level genome of the anhydrobiotic midge Polypedilum vanderplanki.</title>
        <authorList>
            <person name="Yoshida Y."/>
            <person name="Kikawada T."/>
            <person name="Gusev O."/>
        </authorList>
    </citation>
    <scope>NUCLEOTIDE SEQUENCE</scope>
    <source>
        <strain evidence="10">NIAS01</strain>
        <tissue evidence="10">Whole body or cell culture</tissue>
    </source>
</reference>
<comment type="subcellular location">
    <subcellularLocation>
        <location evidence="1 8">Nucleus</location>
    </subcellularLocation>
</comment>
<dbReference type="GO" id="GO:0005524">
    <property type="term" value="F:ATP binding"/>
    <property type="evidence" value="ECO:0007669"/>
    <property type="project" value="InterPro"/>
</dbReference>
<protein>
    <recommendedName>
        <fullName evidence="3 8">Origin recognition complex subunit 4</fullName>
    </recommendedName>
</protein>
<dbReference type="AlphaFoldDB" id="A0A9J6C5V8"/>
<evidence type="ECO:0000256" key="5">
    <source>
        <dbReference type="ARBA" id="ARBA00023125"/>
    </source>
</evidence>
<dbReference type="InterPro" id="IPR027417">
    <property type="entry name" value="P-loop_NTPase"/>
</dbReference>
<comment type="caution">
    <text evidence="10">The sequence shown here is derived from an EMBL/GenBank/DDBJ whole genome shotgun (WGS) entry which is preliminary data.</text>
</comment>
<comment type="subunit">
    <text evidence="7">Component of ORC, a complex composed of at least 6 subunits: ORC1, ORC2, ORC3, ORC4, ORC5 and ORC6. ORC is regulated in a cell-cycle dependent manner. It is sequentially assembled at the exit from anaphase of mitosis and disassembled as cells enter S phase. Interacts with DBF4. Interacts with POLQ.</text>
</comment>
<organism evidence="10 11">
    <name type="scientific">Polypedilum vanderplanki</name>
    <name type="common">Sleeping chironomid midge</name>
    <dbReference type="NCBI Taxonomy" id="319348"/>
    <lineage>
        <taxon>Eukaryota</taxon>
        <taxon>Metazoa</taxon>
        <taxon>Ecdysozoa</taxon>
        <taxon>Arthropoda</taxon>
        <taxon>Hexapoda</taxon>
        <taxon>Insecta</taxon>
        <taxon>Pterygota</taxon>
        <taxon>Neoptera</taxon>
        <taxon>Endopterygota</taxon>
        <taxon>Diptera</taxon>
        <taxon>Nematocera</taxon>
        <taxon>Chironomoidea</taxon>
        <taxon>Chironomidae</taxon>
        <taxon>Chironominae</taxon>
        <taxon>Polypedilum</taxon>
        <taxon>Polypedilum</taxon>
    </lineage>
</organism>
<dbReference type="EMBL" id="JADBJN010000002">
    <property type="protein sequence ID" value="KAG5677293.1"/>
    <property type="molecule type" value="Genomic_DNA"/>
</dbReference>
<dbReference type="Gene3D" id="3.40.50.300">
    <property type="entry name" value="P-loop containing nucleotide triphosphate hydrolases"/>
    <property type="match status" value="1"/>
</dbReference>
<dbReference type="Pfam" id="PF00004">
    <property type="entry name" value="AAA"/>
    <property type="match status" value="1"/>
</dbReference>
<evidence type="ECO:0000313" key="11">
    <source>
        <dbReference type="Proteomes" id="UP001107558"/>
    </source>
</evidence>
<dbReference type="GO" id="GO:0006270">
    <property type="term" value="P:DNA replication initiation"/>
    <property type="evidence" value="ECO:0007669"/>
    <property type="project" value="TreeGrafter"/>
</dbReference>
<keyword evidence="6 8" id="KW-0539">Nucleus</keyword>
<keyword evidence="11" id="KW-1185">Reference proteome</keyword>
<sequence length="450" mass="52622">MEIGKTRKFLKSRLQQDTTTFYGFENEREHIKNLFLRAKDGESNSALLIGPKKCGKTTLVNSVLLEMLQDKKFVEKTLLILLNGLIHTDDRLALKSTTIQMNLEKEVEGKTFSSFSENLTFLLSCLKSGKDTQRLIFIIEEFDLFCAHHNQTLLYNLFDVAQSAQTPICVLGITHRLDVIELLEKRVKSRFSHRQIFLLPNSDDFETYFKIFKELLKLPTTQENNEYIKNNLSIPKNVFREIKLPFLRRLFNPSEYMFSKKHITDWNKAIDQLAKKEKVISTLENLFNTSVTIATLKLFLFQVVSNLNETHQKIEDNEMVKLIENLLFEDNKVKLLTGLSVLELCILIAIKHHCEIYDNDPFNFEIILTRYNKFALKSSTMQNIDREVILKAFENLKYQEFIGSIGIEGKIQKEYQMHKLLIFPDQIEKAIQRYQNLPTEVDHWSKSSIF</sequence>
<keyword evidence="4 8" id="KW-0235">DNA replication</keyword>
<evidence type="ECO:0000256" key="3">
    <source>
        <dbReference type="ARBA" id="ARBA00019083"/>
    </source>
</evidence>
<dbReference type="PANTHER" id="PTHR12087:SF0">
    <property type="entry name" value="ORIGIN RECOGNITION COMPLEX SUBUNIT 4"/>
    <property type="match status" value="1"/>
</dbReference>
<feature type="domain" description="AAA+ ATPase" evidence="9">
    <location>
        <begin position="42"/>
        <end position="201"/>
    </location>
</feature>
<dbReference type="PIRSF" id="PIRSF007858">
    <property type="entry name" value="ORC4"/>
    <property type="match status" value="1"/>
</dbReference>
<evidence type="ECO:0000256" key="6">
    <source>
        <dbReference type="ARBA" id="ARBA00023242"/>
    </source>
</evidence>